<comment type="caution">
    <text evidence="4">The sequence shown here is derived from an EMBL/GenBank/DDBJ whole genome shotgun (WGS) entry which is preliminary data.</text>
</comment>
<sequence>MLRIVSSLSASLLAVLITTQPASAIDIDNSALFPAVAQGHSCNGRNVSTQLDMQDDTQINNLSGQPLDFCSQDIQDGKNKCDGKKCYITGDANEVEKIDSNVFNFNESADNKKPWPGIVNKTIRLTSGDYEVESLDYQDYSELSFDTDGKVRIFVKDSFTVQDSNLFFTGDIDFYVKDDFDFQDSTIILDGNVNVFVKDSFKFDKSMAKLNGTLHFYLKQSVGFDDAVVERSLGSEFYVYAKKEIKIQGESSIDGYIYTGDDLDLQDDVIINGRVTAKRLLMEDNAVINGNVQSTVEQCFFDDFNQGGSINDSWARLSNQPDFSPSIVDKRLRLTEGKQRQAMAISYQKVFPAKNNRFVVEFDHYAWVEKDSKKTSNEPSRGADGIALVFSDTAVKPKPGADGGPLGYGFRKSGANASDGFAGGWMAIGIDEYGNFIREGGDVQQSRQQPHSVVLRGSGSKKSGYNVLASDHQSDVTIDSKRECFNWEWSWGWKCVEYSSEPRPHRYQVTFDSTVKGKALVTVKRNKDPNHSQDYEDVLINELNVLGLNGQAELPESFYFTITGSTGGSVNIHELDNTSICAARINDVDVQIDHFRFDFAEQTTPSCREKQVTITACVSEDCATKYNKAVSVVLDDDYGALEWTGGNEVTFKRSTSLSLKGLKDATLDILSSNPDSALLKDTLCKVGNSGYSQGNCKILFSSEGKELKLTIDDAYAGQVVEATLEPQDACAAMYEGEDETIKDVTFKMSHSEPEELETSPSLTITNKSQGTNKDENHELKQGGSITVKDVVFGKDGKATVSFLYPEAGKNNIEATVVGEAISGASSLVTVPKGLCVASQGQCSDADASCPPFVAAGEDFALNIKAYGFNETVDDACSMPALQNYVQDVDLSLNLLAPSGEELGEIKPSPYTHTADSAVDFKNSTEEMKDKGVTVAISEVGVFEVIATPQGKYLGSDLPIEAGTSQPIGRFYPERFVLYNGTVESDNGDTTQSYMDQTFDINFDLRAENKAEDPVKNYVGAFAKGNVTLNTWAKAKVELNDWVNDQDYNHRIHPKLHNVSNIWSKGELNFSRIKESKFIRNNGSPDGPYELDFELDFNDGEKTKDGKKAELSKLFDTRGSNVDNNCSQSTGCNKLLLGKQTVSHGQIEAPDASGPVNEALSAPLQIQYWNSQKGTDGGWDDFSEDNWTTLTMTDKVSFPEHNYTHPTLVVNGQVNVDAGLDRGTATGTGEKAVMEAGLISLNVGAPGVASTIKYQLNLNGLPWLKPLGDAATEGQIRFGNSPGNSSVIYRREQ</sequence>
<dbReference type="RefSeq" id="WP_208004499.1">
    <property type="nucleotide sequence ID" value="NZ_JAGDFX010000003.1"/>
</dbReference>
<keyword evidence="2" id="KW-0732">Signal</keyword>
<dbReference type="InterPro" id="IPR013320">
    <property type="entry name" value="ConA-like_dom_sf"/>
</dbReference>
<keyword evidence="5" id="KW-1185">Reference proteome</keyword>
<dbReference type="EMBL" id="JAGDFX010000003">
    <property type="protein sequence ID" value="MBO1518769.1"/>
    <property type="molecule type" value="Genomic_DNA"/>
</dbReference>
<evidence type="ECO:0000313" key="5">
    <source>
        <dbReference type="Proteomes" id="UP000664882"/>
    </source>
</evidence>
<dbReference type="Pfam" id="PF20419">
    <property type="entry name" value="DUF6701"/>
    <property type="match status" value="1"/>
</dbReference>
<gene>
    <name evidence="4" type="ORF">J3U76_03795</name>
</gene>
<feature type="chain" id="PRO_5046857879" description="DUF6701 domain-containing protein" evidence="2">
    <location>
        <begin position="25"/>
        <end position="1292"/>
    </location>
</feature>
<organism evidence="4 5">
    <name type="scientific">Oceanisphaera pacifica</name>
    <dbReference type="NCBI Taxonomy" id="2818389"/>
    <lineage>
        <taxon>Bacteria</taxon>
        <taxon>Pseudomonadati</taxon>
        <taxon>Pseudomonadota</taxon>
        <taxon>Gammaproteobacteria</taxon>
        <taxon>Aeromonadales</taxon>
        <taxon>Aeromonadaceae</taxon>
        <taxon>Oceanisphaera</taxon>
    </lineage>
</organism>
<dbReference type="SUPFAM" id="SSF49899">
    <property type="entry name" value="Concanavalin A-like lectins/glucanases"/>
    <property type="match status" value="1"/>
</dbReference>
<evidence type="ECO:0000259" key="3">
    <source>
        <dbReference type="Pfam" id="PF20419"/>
    </source>
</evidence>
<reference evidence="4 5" key="1">
    <citation type="submission" date="2021-03" db="EMBL/GenBank/DDBJ databases">
        <title>Oceanisphaera sp. nov., isolated from the intestine.</title>
        <authorList>
            <person name="Zhao L.-H."/>
            <person name="Shi L.-F."/>
        </authorList>
    </citation>
    <scope>NUCLEOTIDE SEQUENCE [LARGE SCALE GENOMIC DNA]</scope>
    <source>
        <strain evidence="4 5">DM8</strain>
    </source>
</reference>
<feature type="signal peptide" evidence="2">
    <location>
        <begin position="1"/>
        <end position="24"/>
    </location>
</feature>
<protein>
    <recommendedName>
        <fullName evidence="3">DUF6701 domain-containing protein</fullName>
    </recommendedName>
</protein>
<dbReference type="Gene3D" id="2.60.120.200">
    <property type="match status" value="1"/>
</dbReference>
<evidence type="ECO:0000256" key="2">
    <source>
        <dbReference type="SAM" id="SignalP"/>
    </source>
</evidence>
<accession>A0ABS3NDV4</accession>
<dbReference type="Proteomes" id="UP000664882">
    <property type="component" value="Unassembled WGS sequence"/>
</dbReference>
<name>A0ABS3NDV4_9GAMM</name>
<evidence type="ECO:0000313" key="4">
    <source>
        <dbReference type="EMBL" id="MBO1518769.1"/>
    </source>
</evidence>
<feature type="region of interest" description="Disordered" evidence="1">
    <location>
        <begin position="751"/>
        <end position="778"/>
    </location>
</feature>
<feature type="domain" description="DUF6701" evidence="3">
    <location>
        <begin position="682"/>
        <end position="1291"/>
    </location>
</feature>
<dbReference type="InterPro" id="IPR046524">
    <property type="entry name" value="DUF6701"/>
</dbReference>
<evidence type="ECO:0000256" key="1">
    <source>
        <dbReference type="SAM" id="MobiDB-lite"/>
    </source>
</evidence>
<proteinExistence type="predicted"/>